<feature type="domain" description="B box-type" evidence="7">
    <location>
        <begin position="63"/>
        <end position="107"/>
    </location>
</feature>
<sequence length="483" mass="51220">MAKAWSSLVMWGRVEARWSPRKVDRVVAELRPRGIELRGFDVGKSTGGGHGQVMEIAGADAADNDVLCSCCSTQRALLHCAQHGARLCLPCDVRVHAAELGHRRAPLCDACHDAPAAALCADHGASLCTPCARAAGCGADRHATRPARAFTGIPDAAELARILSGDTTPPPPLSPAAALPEPDTWVPDLVNMELLPDMPSSSSWRDGGLIGTGANFEGRQMAAGSAAAAALLPTGDGGELFRQQHDWPSLNDDAGLDVDGFNFIAQDSNLINSFNLMGHREGSFEASSSLGYDHPLIASCTEPIIASTDAVLESMAGNNAAYHQFCSVPTANTSSDAVGSSSKLLPQGSTFYSSSTAVLPRDEFPSRHLGFEVKPPPCPAAVSSPTTGVYQDQEAALQAPEQASSQDIEARTKQQEKRQEAKQRYKDKKKNRRFGKQIMYVSRKVRADTRNRVKGRFAKASSGGSGHGDDQSAQCGDDEPTNS</sequence>
<evidence type="ECO:0000256" key="3">
    <source>
        <dbReference type="ARBA" id="ARBA00023242"/>
    </source>
</evidence>
<evidence type="ECO:0000256" key="4">
    <source>
        <dbReference type="PROSITE-ProRule" id="PRU00024"/>
    </source>
</evidence>
<evidence type="ECO:0000313" key="9">
    <source>
        <dbReference type="EMBL" id="CAM0153105.1"/>
    </source>
</evidence>
<feature type="compositionally biased region" description="Basic and acidic residues" evidence="6">
    <location>
        <begin position="408"/>
        <end position="424"/>
    </location>
</feature>
<dbReference type="PANTHER" id="PTHR31717">
    <property type="entry name" value="ZINC FINGER PROTEIN CONSTANS-LIKE 10"/>
    <property type="match status" value="1"/>
</dbReference>
<dbReference type="Pfam" id="PF06203">
    <property type="entry name" value="CCT"/>
    <property type="match status" value="1"/>
</dbReference>
<keyword evidence="10" id="KW-1185">Reference proteome</keyword>
<feature type="domain" description="B box-type" evidence="7">
    <location>
        <begin position="103"/>
        <end position="153"/>
    </location>
</feature>
<dbReference type="AlphaFoldDB" id="A0ABC9HE55"/>
<dbReference type="EMBL" id="CAXIPR030007060">
    <property type="protein sequence ID" value="CAM0153105.1"/>
    <property type="molecule type" value="Genomic_DNA"/>
</dbReference>
<keyword evidence="4" id="KW-0479">Metal-binding</keyword>
<evidence type="ECO:0000256" key="5">
    <source>
        <dbReference type="PROSITE-ProRule" id="PRU00357"/>
    </source>
</evidence>
<keyword evidence="4" id="KW-0862">Zinc</keyword>
<reference evidence="9" key="1">
    <citation type="submission" date="2024-10" db="EMBL/GenBank/DDBJ databases">
        <authorList>
            <person name="Ryan C."/>
        </authorList>
    </citation>
    <scope>NUCLEOTIDE SEQUENCE [LARGE SCALE GENOMIC DNA]</scope>
</reference>
<dbReference type="PROSITE" id="PS51017">
    <property type="entry name" value="CCT"/>
    <property type="match status" value="1"/>
</dbReference>
<dbReference type="GO" id="GO:0008270">
    <property type="term" value="F:zinc ion binding"/>
    <property type="evidence" value="ECO:0007669"/>
    <property type="project" value="UniProtKB-KW"/>
</dbReference>
<feature type="domain" description="CCT" evidence="8">
    <location>
        <begin position="418"/>
        <end position="460"/>
    </location>
</feature>
<feature type="compositionally biased region" description="Basic residues" evidence="6">
    <location>
        <begin position="425"/>
        <end position="435"/>
    </location>
</feature>
<name>A0ABC9HE55_9POAL</name>
<dbReference type="GO" id="GO:0006355">
    <property type="term" value="P:regulation of DNA-templated transcription"/>
    <property type="evidence" value="ECO:0007669"/>
    <property type="project" value="UniProtKB-ARBA"/>
</dbReference>
<dbReference type="PROSITE" id="PS50119">
    <property type="entry name" value="ZF_BBOX"/>
    <property type="match status" value="2"/>
</dbReference>
<dbReference type="Proteomes" id="UP001497457">
    <property type="component" value="Unassembled WGS sequence"/>
</dbReference>
<evidence type="ECO:0000259" key="7">
    <source>
        <dbReference type="PROSITE" id="PS50119"/>
    </source>
</evidence>
<keyword evidence="4" id="KW-0863">Zinc-finger</keyword>
<evidence type="ECO:0000259" key="8">
    <source>
        <dbReference type="PROSITE" id="PS51017"/>
    </source>
</evidence>
<evidence type="ECO:0000256" key="2">
    <source>
        <dbReference type="ARBA" id="ARBA00022737"/>
    </source>
</evidence>
<evidence type="ECO:0000256" key="1">
    <source>
        <dbReference type="ARBA" id="ARBA00004123"/>
    </source>
</evidence>
<evidence type="ECO:0000313" key="10">
    <source>
        <dbReference type="Proteomes" id="UP001497457"/>
    </source>
</evidence>
<comment type="caution">
    <text evidence="9">The sequence shown here is derived from an EMBL/GenBank/DDBJ whole genome shotgun (WGS) entry which is preliminary data.</text>
</comment>
<evidence type="ECO:0000256" key="6">
    <source>
        <dbReference type="SAM" id="MobiDB-lite"/>
    </source>
</evidence>
<comment type="subcellular location">
    <subcellularLocation>
        <location evidence="1 5">Nucleus</location>
    </subcellularLocation>
</comment>
<keyword evidence="2" id="KW-0677">Repeat</keyword>
<organism evidence="9 10">
    <name type="scientific">Urochloa decumbens</name>
    <dbReference type="NCBI Taxonomy" id="240449"/>
    <lineage>
        <taxon>Eukaryota</taxon>
        <taxon>Viridiplantae</taxon>
        <taxon>Streptophyta</taxon>
        <taxon>Embryophyta</taxon>
        <taxon>Tracheophyta</taxon>
        <taxon>Spermatophyta</taxon>
        <taxon>Magnoliopsida</taxon>
        <taxon>Liliopsida</taxon>
        <taxon>Poales</taxon>
        <taxon>Poaceae</taxon>
        <taxon>PACMAD clade</taxon>
        <taxon>Panicoideae</taxon>
        <taxon>Panicodae</taxon>
        <taxon>Paniceae</taxon>
        <taxon>Melinidinae</taxon>
        <taxon>Urochloa</taxon>
    </lineage>
</organism>
<proteinExistence type="predicted"/>
<dbReference type="InterPro" id="IPR010402">
    <property type="entry name" value="CCT_domain"/>
</dbReference>
<keyword evidence="3 5" id="KW-0539">Nucleus</keyword>
<dbReference type="GO" id="GO:0005634">
    <property type="term" value="C:nucleus"/>
    <property type="evidence" value="ECO:0007669"/>
    <property type="project" value="UniProtKB-SubCell"/>
</dbReference>
<dbReference type="PANTHER" id="PTHR31717:SF130">
    <property type="entry name" value="OS06G0103000 PROTEIN"/>
    <property type="match status" value="1"/>
</dbReference>
<dbReference type="InterPro" id="IPR000315">
    <property type="entry name" value="Znf_B-box"/>
</dbReference>
<accession>A0ABC9HE55</accession>
<gene>
    <name evidence="9" type="ORF">URODEC1_LOCUS125861</name>
</gene>
<protein>
    <submittedName>
        <fullName evidence="9">Uncharacterized protein</fullName>
    </submittedName>
</protein>
<feature type="region of interest" description="Disordered" evidence="6">
    <location>
        <begin position="368"/>
        <end position="483"/>
    </location>
</feature>